<reference evidence="1" key="1">
    <citation type="submission" date="2017-07" db="EMBL/GenBank/DDBJ databases">
        <title>Taro Niue Genome Assembly and Annotation.</title>
        <authorList>
            <person name="Atibalentja N."/>
            <person name="Keating K."/>
            <person name="Fields C.J."/>
        </authorList>
    </citation>
    <scope>NUCLEOTIDE SEQUENCE</scope>
    <source>
        <strain evidence="1">Niue_2</strain>
        <tissue evidence="1">Leaf</tissue>
    </source>
</reference>
<evidence type="ECO:0000313" key="2">
    <source>
        <dbReference type="Proteomes" id="UP000652761"/>
    </source>
</evidence>
<dbReference type="EMBL" id="NMUH01000551">
    <property type="protein sequence ID" value="MQL81177.1"/>
    <property type="molecule type" value="Genomic_DNA"/>
</dbReference>
<protein>
    <submittedName>
        <fullName evidence="1">Uncharacterized protein</fullName>
    </submittedName>
</protein>
<gene>
    <name evidence="1" type="ORF">Taro_013631</name>
</gene>
<proteinExistence type="predicted"/>
<sequence length="92" mass="10388">MGSTDRPYRDQITTIGPVVIRSRRDALSPCPCERGLSGRRVYRFCHGSVDTPSTGVDTVFQTLRKNDEEKVKWCRHRINVSTHSEVVSTHSG</sequence>
<organism evidence="1 2">
    <name type="scientific">Colocasia esculenta</name>
    <name type="common">Wild taro</name>
    <name type="synonym">Arum esculentum</name>
    <dbReference type="NCBI Taxonomy" id="4460"/>
    <lineage>
        <taxon>Eukaryota</taxon>
        <taxon>Viridiplantae</taxon>
        <taxon>Streptophyta</taxon>
        <taxon>Embryophyta</taxon>
        <taxon>Tracheophyta</taxon>
        <taxon>Spermatophyta</taxon>
        <taxon>Magnoliopsida</taxon>
        <taxon>Liliopsida</taxon>
        <taxon>Araceae</taxon>
        <taxon>Aroideae</taxon>
        <taxon>Colocasieae</taxon>
        <taxon>Colocasia</taxon>
    </lineage>
</organism>
<comment type="caution">
    <text evidence="1">The sequence shown here is derived from an EMBL/GenBank/DDBJ whole genome shotgun (WGS) entry which is preliminary data.</text>
</comment>
<dbReference type="Proteomes" id="UP000652761">
    <property type="component" value="Unassembled WGS sequence"/>
</dbReference>
<evidence type="ECO:0000313" key="1">
    <source>
        <dbReference type="EMBL" id="MQL81177.1"/>
    </source>
</evidence>
<accession>A0A843UG36</accession>
<dbReference type="AlphaFoldDB" id="A0A843UG36"/>
<keyword evidence="2" id="KW-1185">Reference proteome</keyword>
<name>A0A843UG36_COLES</name>